<evidence type="ECO:0000256" key="5">
    <source>
        <dbReference type="ARBA" id="ARBA00023004"/>
    </source>
</evidence>
<name>A0A9P8G795_AURME</name>
<dbReference type="Pfam" id="PF03098">
    <property type="entry name" value="An_peroxidase"/>
    <property type="match status" value="2"/>
</dbReference>
<protein>
    <submittedName>
        <fullName evidence="7">Heme peroxidase</fullName>
    </submittedName>
</protein>
<keyword evidence="4" id="KW-0560">Oxidoreductase</keyword>
<dbReference type="Pfam" id="PF00067">
    <property type="entry name" value="p450"/>
    <property type="match status" value="1"/>
</dbReference>
<dbReference type="GO" id="GO:0051213">
    <property type="term" value="F:dioxygenase activity"/>
    <property type="evidence" value="ECO:0007669"/>
    <property type="project" value="UniProtKB-KW"/>
</dbReference>
<reference evidence="7" key="2">
    <citation type="submission" date="2021-08" db="EMBL/GenBank/DDBJ databases">
        <authorList>
            <person name="Gostincar C."/>
            <person name="Sun X."/>
            <person name="Song Z."/>
            <person name="Gunde-Cimerman N."/>
        </authorList>
    </citation>
    <scope>NUCLEOTIDE SEQUENCE</scope>
    <source>
        <strain evidence="7">EXF-8016</strain>
    </source>
</reference>
<dbReference type="GO" id="GO:0004601">
    <property type="term" value="F:peroxidase activity"/>
    <property type="evidence" value="ECO:0007669"/>
    <property type="project" value="UniProtKB-KW"/>
</dbReference>
<dbReference type="InterPro" id="IPR001128">
    <property type="entry name" value="Cyt_P450"/>
</dbReference>
<dbReference type="SUPFAM" id="SSF48113">
    <property type="entry name" value="Heme-dependent peroxidases"/>
    <property type="match status" value="1"/>
</dbReference>
<dbReference type="InterPro" id="IPR050783">
    <property type="entry name" value="Oxylipin_biosynth_metab"/>
</dbReference>
<proteinExistence type="predicted"/>
<accession>A0A9P8G795</accession>
<dbReference type="Gene3D" id="1.10.640.10">
    <property type="entry name" value="Haem peroxidase domain superfamily, animal type"/>
    <property type="match status" value="1"/>
</dbReference>
<dbReference type="InterPro" id="IPR037120">
    <property type="entry name" value="Haem_peroxidase_sf_animal"/>
</dbReference>
<dbReference type="GO" id="GO:0006631">
    <property type="term" value="P:fatty acid metabolic process"/>
    <property type="evidence" value="ECO:0007669"/>
    <property type="project" value="UniProtKB-ARBA"/>
</dbReference>
<dbReference type="CDD" id="cd20612">
    <property type="entry name" value="CYP_LDS-like_C"/>
    <property type="match status" value="1"/>
</dbReference>
<dbReference type="PROSITE" id="PS50292">
    <property type="entry name" value="PEROXIDASE_3"/>
    <property type="match status" value="1"/>
</dbReference>
<dbReference type="EMBL" id="JAHFYH010000129">
    <property type="protein sequence ID" value="KAH0211884.1"/>
    <property type="molecule type" value="Genomic_DNA"/>
</dbReference>
<evidence type="ECO:0000256" key="1">
    <source>
        <dbReference type="ARBA" id="ARBA00011881"/>
    </source>
</evidence>
<keyword evidence="6" id="KW-0349">Heme</keyword>
<dbReference type="OrthoDB" id="823504at2759"/>
<dbReference type="InterPro" id="IPR036396">
    <property type="entry name" value="Cyt_P450_sf"/>
</dbReference>
<evidence type="ECO:0000313" key="7">
    <source>
        <dbReference type="EMBL" id="KAH0211884.1"/>
    </source>
</evidence>
<dbReference type="InterPro" id="IPR010255">
    <property type="entry name" value="Haem_peroxidase_sf"/>
</dbReference>
<evidence type="ECO:0000256" key="2">
    <source>
        <dbReference type="ARBA" id="ARBA00022723"/>
    </source>
</evidence>
<dbReference type="GO" id="GO:0006979">
    <property type="term" value="P:response to oxidative stress"/>
    <property type="evidence" value="ECO:0007669"/>
    <property type="project" value="InterPro"/>
</dbReference>
<feature type="binding site" description="axial binding residue" evidence="6">
    <location>
        <position position="436"/>
    </location>
    <ligand>
        <name>heme b</name>
        <dbReference type="ChEBI" id="CHEBI:60344"/>
    </ligand>
    <ligandPart>
        <name>Fe</name>
        <dbReference type="ChEBI" id="CHEBI:18248"/>
    </ligandPart>
</feature>
<comment type="subunit">
    <text evidence="1">Homotetramer.</text>
</comment>
<dbReference type="GO" id="GO:0020037">
    <property type="term" value="F:heme binding"/>
    <property type="evidence" value="ECO:0007669"/>
    <property type="project" value="InterPro"/>
</dbReference>
<keyword evidence="2 6" id="KW-0479">Metal-binding</keyword>
<feature type="non-terminal residue" evidence="7">
    <location>
        <position position="1164"/>
    </location>
</feature>
<dbReference type="GO" id="GO:0005506">
    <property type="term" value="F:iron ion binding"/>
    <property type="evidence" value="ECO:0007669"/>
    <property type="project" value="InterPro"/>
</dbReference>
<dbReference type="GO" id="GO:0016705">
    <property type="term" value="F:oxidoreductase activity, acting on paired donors, with incorporation or reduction of molecular oxygen"/>
    <property type="evidence" value="ECO:0007669"/>
    <property type="project" value="InterPro"/>
</dbReference>
<gene>
    <name evidence="7" type="ORF">KCV03_g9569</name>
</gene>
<evidence type="ECO:0000313" key="8">
    <source>
        <dbReference type="Proteomes" id="UP000767238"/>
    </source>
</evidence>
<dbReference type="InterPro" id="IPR019791">
    <property type="entry name" value="Haem_peroxidase_animal"/>
</dbReference>
<keyword evidence="5 6" id="KW-0408">Iron</keyword>
<dbReference type="GO" id="GO:0004497">
    <property type="term" value="F:monooxygenase activity"/>
    <property type="evidence" value="ECO:0007669"/>
    <property type="project" value="InterPro"/>
</dbReference>
<dbReference type="Proteomes" id="UP000767238">
    <property type="component" value="Unassembled WGS sequence"/>
</dbReference>
<dbReference type="InterPro" id="IPR034812">
    <property type="entry name" value="Ppo-like_N"/>
</dbReference>
<keyword evidence="3" id="KW-0223">Dioxygenase</keyword>
<dbReference type="Gene3D" id="1.10.630.10">
    <property type="entry name" value="Cytochrome P450"/>
    <property type="match status" value="1"/>
</dbReference>
<evidence type="ECO:0000256" key="6">
    <source>
        <dbReference type="PIRSR" id="PIRSR619791-2"/>
    </source>
</evidence>
<dbReference type="CDD" id="cd09817">
    <property type="entry name" value="linoleate_diol_synthase_like"/>
    <property type="match status" value="1"/>
</dbReference>
<dbReference type="SUPFAM" id="SSF48264">
    <property type="entry name" value="Cytochrome P450"/>
    <property type="match status" value="1"/>
</dbReference>
<evidence type="ECO:0000256" key="4">
    <source>
        <dbReference type="ARBA" id="ARBA00023002"/>
    </source>
</evidence>
<keyword evidence="7" id="KW-0575">Peroxidase</keyword>
<organism evidence="7 8">
    <name type="scientific">Aureobasidium melanogenum</name>
    <name type="common">Aureobasidium pullulans var. melanogenum</name>
    <dbReference type="NCBI Taxonomy" id="46634"/>
    <lineage>
        <taxon>Eukaryota</taxon>
        <taxon>Fungi</taxon>
        <taxon>Dikarya</taxon>
        <taxon>Ascomycota</taxon>
        <taxon>Pezizomycotina</taxon>
        <taxon>Dothideomycetes</taxon>
        <taxon>Dothideomycetidae</taxon>
        <taxon>Dothideales</taxon>
        <taxon>Saccotheciaceae</taxon>
        <taxon>Aureobasidium</taxon>
    </lineage>
</organism>
<comment type="caution">
    <text evidence="7">The sequence shown here is derived from an EMBL/GenBank/DDBJ whole genome shotgun (WGS) entry which is preliminary data.</text>
</comment>
<sequence length="1164" mass="131558">MKGLRRVFSSASCFRPDLDQDHGAVYIESPSKTNVTNKKQPMVNQVEMNHFGESSVPLPPSALDGMADKIRESLGAMGTLLSAMRAPLPTGTGDGSALPVEKNETMASTVATVFKDLAGLGFNTTEKVAEMTIKTKNGEDLDDKEYLMEYLISAAQALPNDVVGQKLTNSFVTALWNDLEHPPKVFMSDKYQYRSADGSDNSYLHPRLGAAHESYARTVKPATIQSGNLPDPAVLFDVLMARKKATEHPNKISSMLFYLASIIIHDLFKTNHKDFRISDTSSYLDLSPLYGSDQSEQDTIRTFKDGKIKPDSFAETRLLSFPPGVGVIMIMFNRFHNYIVEQLALINENSRFTRPAEDAAKEKWTKYDNDLFQTGRLITCGLYINIILIDYVRTILNLNKTDSDWSLNPRAEFPGQPDLGCGNQVSAEFNLVYRWHSAVSDRDDKWTQDLFAKLFPGRKPEEVPQMEFLKTLGHMEADLRAQDPTERNFHDIKRNADGTLPDDTLAQILVESIEDCANAFGPRQVPLVMKQIEVLGIRQARSWNLATLNEFRKHFHLKPYSTFEDITADPEISESLKHLYDHPDNVELYPGLVVEDAKLPKLPGSGLCPSFTTSRAILSDATVLVRGDRFYTTSHHPAALTNWGFAEQGSDLNINHGCVMYKLFMKAFPNHFRPDSVYVHFPFTLPGEMKLVLTGLGKAHKYNFDRPTRLPPTKMLFSYDAAKKILYDQEAFKVYWGPKIEFLMGPQAKSFMLAGDSNINKASRDMMEQALYLGKFSRKEPTGHEKWLLEVRKFYEEHTSMLLQRHSYTLAGTNYVDLIRDVTNIVHVHFCSEVFNLPLKTEETPHGAFTEKQMYLVMAAVFACVFFDVDPEHSFELRQGAHDAIQAVGKLMEIQVQAIAKLPHLSDAVDRISEWWSGKDRSILTQYGKHMIERLLQTSGMSVQELVWAQIVPTAGSMCANQGQFFGQVVAWLFSDGREYLPVLHELAVQDTSENDEKILRYFLEFSRLHSETGVYRTVAKEMIVEDMDRRVKLNVGDTVTLNFRSASRDPNIFPDPETIKLDRPIDSYIHLGQGPHQCLGQPMTLVAMGAILKTLCKLPNLRPAPVWPGPVDSVKKVVKDFSALAPDVEFKPEWQYHCYLLEDCDRYFPFPASLKICYDGQAA</sequence>
<reference evidence="7" key="1">
    <citation type="journal article" date="2021" name="J Fungi (Basel)">
        <title>Virulence traits and population genomics of the black yeast Aureobasidium melanogenum.</title>
        <authorList>
            <person name="Cernosa A."/>
            <person name="Sun X."/>
            <person name="Gostincar C."/>
            <person name="Fang C."/>
            <person name="Gunde-Cimerman N."/>
            <person name="Song Z."/>
        </authorList>
    </citation>
    <scope>NUCLEOTIDE SEQUENCE</scope>
    <source>
        <strain evidence="7">EXF-8016</strain>
    </source>
</reference>
<dbReference type="PRINTS" id="PR00457">
    <property type="entry name" value="ANPEROXIDASE"/>
</dbReference>
<dbReference type="AlphaFoldDB" id="A0A9P8G795"/>
<evidence type="ECO:0000256" key="3">
    <source>
        <dbReference type="ARBA" id="ARBA00022964"/>
    </source>
</evidence>
<dbReference type="PANTHER" id="PTHR11903">
    <property type="entry name" value="PROSTAGLANDIN G/H SYNTHASE"/>
    <property type="match status" value="1"/>
</dbReference>
<dbReference type="PANTHER" id="PTHR11903:SF13">
    <property type="entry name" value="LINOLEATE 10R-LIPOXYGENASE"/>
    <property type="match status" value="1"/>
</dbReference>